<organism evidence="8 9">
    <name type="scientific">Limobrevibacterium gyesilva</name>
    <dbReference type="NCBI Taxonomy" id="2991712"/>
    <lineage>
        <taxon>Bacteria</taxon>
        <taxon>Pseudomonadati</taxon>
        <taxon>Pseudomonadota</taxon>
        <taxon>Alphaproteobacteria</taxon>
        <taxon>Acetobacterales</taxon>
        <taxon>Acetobacteraceae</taxon>
        <taxon>Limobrevibacterium</taxon>
    </lineage>
</organism>
<evidence type="ECO:0000256" key="2">
    <source>
        <dbReference type="ARBA" id="ARBA00001946"/>
    </source>
</evidence>
<protein>
    <submittedName>
        <fullName evidence="8">CoA pyrophosphatase</fullName>
    </submittedName>
</protein>
<reference evidence="8" key="1">
    <citation type="submission" date="2022-09" db="EMBL/GenBank/DDBJ databases">
        <title>Rhodovastum sp. nov. RN2-1 isolated from soil in Seongnam, South Korea.</title>
        <authorList>
            <person name="Le N.T."/>
        </authorList>
    </citation>
    <scope>NUCLEOTIDE SEQUENCE</scope>
    <source>
        <strain evidence="8">RN2-1</strain>
    </source>
</reference>
<dbReference type="InterPro" id="IPR045121">
    <property type="entry name" value="CoAse"/>
</dbReference>
<keyword evidence="4" id="KW-0378">Hydrolase</keyword>
<dbReference type="SUPFAM" id="SSF55811">
    <property type="entry name" value="Nudix"/>
    <property type="match status" value="1"/>
</dbReference>
<dbReference type="PANTHER" id="PTHR12992">
    <property type="entry name" value="NUDIX HYDROLASE"/>
    <property type="match status" value="1"/>
</dbReference>
<dbReference type="GO" id="GO:0046872">
    <property type="term" value="F:metal ion binding"/>
    <property type="evidence" value="ECO:0007669"/>
    <property type="project" value="UniProtKB-KW"/>
</dbReference>
<dbReference type="EMBL" id="JAPDNT010000041">
    <property type="protein sequence ID" value="MCW3477588.1"/>
    <property type="molecule type" value="Genomic_DNA"/>
</dbReference>
<dbReference type="AlphaFoldDB" id="A0AA42CFY5"/>
<gene>
    <name evidence="8" type="ORF">OL599_23800</name>
</gene>
<reference evidence="8" key="2">
    <citation type="submission" date="2022-10" db="EMBL/GenBank/DDBJ databases">
        <authorList>
            <person name="Trinh H.N."/>
        </authorList>
    </citation>
    <scope>NUCLEOTIDE SEQUENCE</scope>
    <source>
        <strain evidence="8">RN2-1</strain>
    </source>
</reference>
<dbReference type="Gene3D" id="3.90.79.10">
    <property type="entry name" value="Nucleoside Triphosphate Pyrophosphohydrolase"/>
    <property type="match status" value="1"/>
</dbReference>
<dbReference type="CDD" id="cd03426">
    <property type="entry name" value="NUDIX_CoAse_Nudt7"/>
    <property type="match status" value="1"/>
</dbReference>
<keyword evidence="6" id="KW-0464">Manganese</keyword>
<evidence type="ECO:0000256" key="6">
    <source>
        <dbReference type="ARBA" id="ARBA00023211"/>
    </source>
</evidence>
<comment type="caution">
    <text evidence="8">The sequence shown here is derived from an EMBL/GenBank/DDBJ whole genome shotgun (WGS) entry which is preliminary data.</text>
</comment>
<evidence type="ECO:0000259" key="7">
    <source>
        <dbReference type="PROSITE" id="PS51462"/>
    </source>
</evidence>
<keyword evidence="5" id="KW-0460">Magnesium</keyword>
<dbReference type="RefSeq" id="WP_264716539.1">
    <property type="nucleotide sequence ID" value="NZ_JAPDNT010000041.1"/>
</dbReference>
<dbReference type="InterPro" id="IPR015797">
    <property type="entry name" value="NUDIX_hydrolase-like_dom_sf"/>
</dbReference>
<evidence type="ECO:0000256" key="4">
    <source>
        <dbReference type="ARBA" id="ARBA00022801"/>
    </source>
</evidence>
<evidence type="ECO:0000313" key="8">
    <source>
        <dbReference type="EMBL" id="MCW3477588.1"/>
    </source>
</evidence>
<dbReference type="Proteomes" id="UP001165679">
    <property type="component" value="Unassembled WGS sequence"/>
</dbReference>
<dbReference type="NCBIfam" id="NF007980">
    <property type="entry name" value="PRK10707.1"/>
    <property type="match status" value="1"/>
</dbReference>
<dbReference type="GO" id="GO:0010945">
    <property type="term" value="F:coenzyme A diphosphatase activity"/>
    <property type="evidence" value="ECO:0007669"/>
    <property type="project" value="InterPro"/>
</dbReference>
<keyword evidence="9" id="KW-1185">Reference proteome</keyword>
<dbReference type="PANTHER" id="PTHR12992:SF11">
    <property type="entry name" value="MITOCHONDRIAL COENZYME A DIPHOSPHATASE NUDT8"/>
    <property type="match status" value="1"/>
</dbReference>
<feature type="domain" description="Nudix hydrolase" evidence="7">
    <location>
        <begin position="48"/>
        <end position="187"/>
    </location>
</feature>
<comment type="cofactor">
    <cofactor evidence="2">
        <name>Mg(2+)</name>
        <dbReference type="ChEBI" id="CHEBI:18420"/>
    </cofactor>
</comment>
<keyword evidence="3" id="KW-0479">Metal-binding</keyword>
<evidence type="ECO:0000313" key="9">
    <source>
        <dbReference type="Proteomes" id="UP001165679"/>
    </source>
</evidence>
<comment type="cofactor">
    <cofactor evidence="1">
        <name>Mn(2+)</name>
        <dbReference type="ChEBI" id="CHEBI:29035"/>
    </cofactor>
</comment>
<sequence length="216" mass="23281">MDAAELRVRLAAPYDLPTPARTTIEVKDPPAIGAASGSDDAMDLVSGALVPAAVLVPFLLGAEPGVLLTRRTAHLTKHAGQVSFPGGRIDPGDASAEAAALREAREEIALDPAQVELAGRLGDYVTGTGYRITPVLGLLPEGWDLAQLHLAPSPDEVAEVFALPLSVLLDPRAPQRRRAHYRGRWREFWVWPHPEHYIWGATAAILVHLAARLREP</sequence>
<accession>A0AA42CFY5</accession>
<evidence type="ECO:0000256" key="5">
    <source>
        <dbReference type="ARBA" id="ARBA00022842"/>
    </source>
</evidence>
<dbReference type="Pfam" id="PF00293">
    <property type="entry name" value="NUDIX"/>
    <property type="match status" value="1"/>
</dbReference>
<name>A0AA42CFY5_9PROT</name>
<evidence type="ECO:0000256" key="3">
    <source>
        <dbReference type="ARBA" id="ARBA00022723"/>
    </source>
</evidence>
<proteinExistence type="predicted"/>
<dbReference type="PROSITE" id="PS51462">
    <property type="entry name" value="NUDIX"/>
    <property type="match status" value="1"/>
</dbReference>
<evidence type="ECO:0000256" key="1">
    <source>
        <dbReference type="ARBA" id="ARBA00001936"/>
    </source>
</evidence>
<dbReference type="InterPro" id="IPR000086">
    <property type="entry name" value="NUDIX_hydrolase_dom"/>
</dbReference>